<proteinExistence type="inferred from homology"/>
<dbReference type="Proteomes" id="UP000193719">
    <property type="component" value="Unassembled WGS sequence"/>
</dbReference>
<dbReference type="GO" id="GO:0005879">
    <property type="term" value="C:axonemal microtubule"/>
    <property type="evidence" value="ECO:0007669"/>
    <property type="project" value="InterPro"/>
</dbReference>
<protein>
    <submittedName>
        <fullName evidence="7">Uncharacterized protein</fullName>
    </submittedName>
</protein>
<name>A0A1Y1UVL8_9FUNG</name>
<accession>A0A1Y1UVL8</accession>
<sequence>MSNKSTEKVTETFEKVIKPNENDPVILPEKFQRPELWNYEVKKQNILYTTTSNDYGFYKPSLVEMPTRYYCVNQEFSENLSMSGNYRNFGLNQ</sequence>
<dbReference type="PANTHER" id="PTHR20899:SF1">
    <property type="entry name" value="PIERCER OF MICROTUBULE WALL 1 PROTEIN"/>
    <property type="match status" value="1"/>
</dbReference>
<evidence type="ECO:0000256" key="2">
    <source>
        <dbReference type="ARBA" id="ARBA00004245"/>
    </source>
</evidence>
<evidence type="ECO:0000313" key="8">
    <source>
        <dbReference type="Proteomes" id="UP000193719"/>
    </source>
</evidence>
<dbReference type="Pfam" id="PF14892">
    <property type="entry name" value="PIRC1_2"/>
    <property type="match status" value="1"/>
</dbReference>
<evidence type="ECO:0000256" key="3">
    <source>
        <dbReference type="ARBA" id="ARBA00022490"/>
    </source>
</evidence>
<keyword evidence="5" id="KW-0966">Cell projection</keyword>
<reference evidence="7 8" key="1">
    <citation type="submission" date="2016-08" db="EMBL/GenBank/DDBJ databases">
        <title>Genomes of anaerobic fungi encode conserved fungal cellulosomes for biomass hydrolysis.</title>
        <authorList>
            <consortium name="DOE Joint Genome Institute"/>
            <person name="Haitjema C.H."/>
            <person name="Gilmore S.P."/>
            <person name="Henske J.K."/>
            <person name="Solomon K.V."/>
            <person name="De Groot R."/>
            <person name="Kuo A."/>
            <person name="Mondo S.J."/>
            <person name="Salamov A.A."/>
            <person name="Labutti K."/>
            <person name="Zhao Z."/>
            <person name="Chiniquy J."/>
            <person name="Barry K."/>
            <person name="Brewer H.M."/>
            <person name="Purvine S.O."/>
            <person name="Wright A.T."/>
            <person name="Boxma B."/>
            <person name="Van Alen T."/>
            <person name="Hackstein J.H."/>
            <person name="Baker S.E."/>
            <person name="Grigoriev I.V."/>
            <person name="O'Malley M.A."/>
        </authorList>
    </citation>
    <scope>NUCLEOTIDE SEQUENCE [LARGE SCALE GENOMIC DNA]</scope>
    <source>
        <strain evidence="8">finn</strain>
    </source>
</reference>
<evidence type="ECO:0000256" key="1">
    <source>
        <dbReference type="ARBA" id="ARBA00004138"/>
    </source>
</evidence>
<dbReference type="GO" id="GO:0035082">
    <property type="term" value="P:axoneme assembly"/>
    <property type="evidence" value="ECO:0007669"/>
    <property type="project" value="InterPro"/>
</dbReference>
<evidence type="ECO:0000256" key="4">
    <source>
        <dbReference type="ARBA" id="ARBA00023212"/>
    </source>
</evidence>
<dbReference type="PANTHER" id="PTHR20899">
    <property type="entry name" value="PIERCE HOMOLOG"/>
    <property type="match status" value="1"/>
</dbReference>
<evidence type="ECO:0000256" key="5">
    <source>
        <dbReference type="ARBA" id="ARBA00023273"/>
    </source>
</evidence>
<dbReference type="InterPro" id="IPR026507">
    <property type="entry name" value="PIRC1/2"/>
</dbReference>
<dbReference type="AlphaFoldDB" id="A0A1Y1UVL8"/>
<keyword evidence="3" id="KW-0963">Cytoplasm</keyword>
<keyword evidence="8" id="KW-1185">Reference proteome</keyword>
<gene>
    <name evidence="7" type="ORF">BCR36DRAFT_338197</name>
</gene>
<reference evidence="7 8" key="2">
    <citation type="submission" date="2016-08" db="EMBL/GenBank/DDBJ databases">
        <title>Pervasive Adenine N6-methylation of Active Genes in Fungi.</title>
        <authorList>
            <consortium name="DOE Joint Genome Institute"/>
            <person name="Mondo S.J."/>
            <person name="Dannebaum R.O."/>
            <person name="Kuo R.C."/>
            <person name="Labutti K."/>
            <person name="Haridas S."/>
            <person name="Kuo A."/>
            <person name="Salamov A."/>
            <person name="Ahrendt S.R."/>
            <person name="Lipzen A."/>
            <person name="Sullivan W."/>
            <person name="Andreopoulos W.B."/>
            <person name="Clum A."/>
            <person name="Lindquist E."/>
            <person name="Daum C."/>
            <person name="Ramamoorthy G.K."/>
            <person name="Gryganskyi A."/>
            <person name="Culley D."/>
            <person name="Magnuson J.K."/>
            <person name="James T.Y."/>
            <person name="O'Malley M.A."/>
            <person name="Stajich J.E."/>
            <person name="Spatafora J.W."/>
            <person name="Visel A."/>
            <person name="Grigoriev I.V."/>
        </authorList>
    </citation>
    <scope>NUCLEOTIDE SEQUENCE [LARGE SCALE GENOMIC DNA]</scope>
    <source>
        <strain evidence="8">finn</strain>
    </source>
</reference>
<comment type="subcellular location">
    <subcellularLocation>
        <location evidence="1">Cell projection</location>
        <location evidence="1">Cilium</location>
    </subcellularLocation>
    <subcellularLocation>
        <location evidence="2">Cytoplasm</location>
        <location evidence="2">Cytoskeleton</location>
    </subcellularLocation>
</comment>
<evidence type="ECO:0000313" key="7">
    <source>
        <dbReference type="EMBL" id="ORX42047.1"/>
    </source>
</evidence>
<keyword evidence="4" id="KW-0206">Cytoskeleton</keyword>
<comment type="similarity">
    <text evidence="6">Belongs to the PIERCE1 family.</text>
</comment>
<organism evidence="7 8">
    <name type="scientific">Piromyces finnis</name>
    <dbReference type="NCBI Taxonomy" id="1754191"/>
    <lineage>
        <taxon>Eukaryota</taxon>
        <taxon>Fungi</taxon>
        <taxon>Fungi incertae sedis</taxon>
        <taxon>Chytridiomycota</taxon>
        <taxon>Chytridiomycota incertae sedis</taxon>
        <taxon>Neocallimastigomycetes</taxon>
        <taxon>Neocallimastigales</taxon>
        <taxon>Neocallimastigaceae</taxon>
        <taxon>Piromyces</taxon>
    </lineage>
</organism>
<dbReference type="STRING" id="1754191.A0A1Y1UVL8"/>
<evidence type="ECO:0000256" key="6">
    <source>
        <dbReference type="ARBA" id="ARBA00038014"/>
    </source>
</evidence>
<dbReference type="OrthoDB" id="546383at2759"/>
<comment type="caution">
    <text evidence="7">The sequence shown here is derived from an EMBL/GenBank/DDBJ whole genome shotgun (WGS) entry which is preliminary data.</text>
</comment>
<dbReference type="EMBL" id="MCFH01000072">
    <property type="protein sequence ID" value="ORX42047.1"/>
    <property type="molecule type" value="Genomic_DNA"/>
</dbReference>